<evidence type="ECO:0000256" key="1">
    <source>
        <dbReference type="SAM" id="SignalP"/>
    </source>
</evidence>
<dbReference type="Proteomes" id="UP000836788">
    <property type="component" value="Chromosome 20"/>
</dbReference>
<name>A0A8J9S9M7_PHATR</name>
<keyword evidence="1" id="KW-0732">Signal</keyword>
<dbReference type="SUPFAM" id="SSF52833">
    <property type="entry name" value="Thioredoxin-like"/>
    <property type="match status" value="2"/>
</dbReference>
<dbReference type="PANTHER" id="PTHR45288">
    <property type="entry name" value="THIOREDOXIN FAMILY PROTEIN"/>
    <property type="match status" value="1"/>
</dbReference>
<organism evidence="3">
    <name type="scientific">Phaeodactylum tricornutum</name>
    <name type="common">Diatom</name>
    <dbReference type="NCBI Taxonomy" id="2850"/>
    <lineage>
        <taxon>Eukaryota</taxon>
        <taxon>Sar</taxon>
        <taxon>Stramenopiles</taxon>
        <taxon>Ochrophyta</taxon>
        <taxon>Bacillariophyta</taxon>
        <taxon>Bacillariophyceae</taxon>
        <taxon>Bacillariophycidae</taxon>
        <taxon>Naviculales</taxon>
        <taxon>Phaeodactylaceae</taxon>
        <taxon>Phaeodactylum</taxon>
    </lineage>
</organism>
<feature type="domain" description="GST N-terminal" evidence="2">
    <location>
        <begin position="131"/>
        <end position="214"/>
    </location>
</feature>
<accession>A0A8J9S9M7</accession>
<dbReference type="PANTHER" id="PTHR45288:SF1">
    <property type="entry name" value="THIOREDOXIN FAMILY PROTEIN"/>
    <property type="match status" value="1"/>
</dbReference>
<dbReference type="Pfam" id="PF13417">
    <property type="entry name" value="GST_N_3"/>
    <property type="match status" value="2"/>
</dbReference>
<dbReference type="PROSITE" id="PS51354">
    <property type="entry name" value="GLUTAREDOXIN_2"/>
    <property type="match status" value="1"/>
</dbReference>
<dbReference type="InterPro" id="IPR036249">
    <property type="entry name" value="Thioredoxin-like_sf"/>
</dbReference>
<dbReference type="GO" id="GO:0009507">
    <property type="term" value="C:chloroplast"/>
    <property type="evidence" value="ECO:0007669"/>
    <property type="project" value="TreeGrafter"/>
</dbReference>
<evidence type="ECO:0000259" key="2">
    <source>
        <dbReference type="PROSITE" id="PS50404"/>
    </source>
</evidence>
<evidence type="ECO:0000313" key="3">
    <source>
        <dbReference type="EMBL" id="CAG9285585.1"/>
    </source>
</evidence>
<dbReference type="AlphaFoldDB" id="A0A8J9S9M7"/>
<sequence length="342" mass="38075">MSTMQCWLAILLNLSTLVSAFVPALPNNVAVVCTKVNLFNAISKPQTPKVQVPEDFEIPEPRPLSVTEGTDVSKLLKNSLGLVVRLGTGAFVLGWQIDDLFYKGEEYSLKLGPFSLRDSSSVLADAPRPSKPLIVYEYDASPYCKRVREMVNILDLTVEYRPCPGARQGAFSEKLFKQTGRRTVPFLVDPNKGVEMFDSNTIINYLVDTYGPAREVFDRKALWPVTTEGFAVSTATTTAVLAGMPGAQRQKNARPDNENMQPLEFWAYECSPFCRPVKEKLCSLCLPHTLVSCSRGSANRDRMVEKTGRFQVPYLVDPNTGVDMFEGAAMVDYLDKVYTIKD</sequence>
<feature type="chain" id="PRO_5035447159" description="GST N-terminal domain-containing protein" evidence="1">
    <location>
        <begin position="21"/>
        <end position="342"/>
    </location>
</feature>
<gene>
    <name evidence="3" type="ORF">PTTT1_LOCUS29543</name>
</gene>
<dbReference type="Gene3D" id="3.40.30.10">
    <property type="entry name" value="Glutaredoxin"/>
    <property type="match status" value="2"/>
</dbReference>
<reference evidence="3" key="1">
    <citation type="submission" date="2022-02" db="EMBL/GenBank/DDBJ databases">
        <authorList>
            <person name="Giguere J D."/>
        </authorList>
    </citation>
    <scope>NUCLEOTIDE SEQUENCE</scope>
    <source>
        <strain evidence="3">CCAP 1055/1</strain>
    </source>
</reference>
<dbReference type="PROSITE" id="PS50404">
    <property type="entry name" value="GST_NTER"/>
    <property type="match status" value="1"/>
</dbReference>
<dbReference type="EMBL" id="OU594961">
    <property type="protein sequence ID" value="CAG9285585.1"/>
    <property type="molecule type" value="Genomic_DNA"/>
</dbReference>
<proteinExistence type="predicted"/>
<protein>
    <recommendedName>
        <fullName evidence="2">GST N-terminal domain-containing protein</fullName>
    </recommendedName>
</protein>
<feature type="signal peptide" evidence="1">
    <location>
        <begin position="1"/>
        <end position="20"/>
    </location>
</feature>
<dbReference type="InterPro" id="IPR004045">
    <property type="entry name" value="Glutathione_S-Trfase_N"/>
</dbReference>